<protein>
    <submittedName>
        <fullName evidence="2">Divalent cation tolerance protein</fullName>
    </submittedName>
</protein>
<dbReference type="Proteomes" id="UP000199615">
    <property type="component" value="Unassembled WGS sequence"/>
</dbReference>
<accession>A0A1H8WAH8</accession>
<proteinExistence type="inferred from homology"/>
<dbReference type="InterPro" id="IPR004323">
    <property type="entry name" value="Ion_tolerance_CutA"/>
</dbReference>
<dbReference type="PANTHER" id="PTHR23419">
    <property type="entry name" value="DIVALENT CATION TOLERANCE CUTA-RELATED"/>
    <property type="match status" value="1"/>
</dbReference>
<dbReference type="EMBL" id="FODT01000011">
    <property type="protein sequence ID" value="SEP24676.1"/>
    <property type="molecule type" value="Genomic_DNA"/>
</dbReference>
<dbReference type="GO" id="GO:0010038">
    <property type="term" value="P:response to metal ion"/>
    <property type="evidence" value="ECO:0007669"/>
    <property type="project" value="InterPro"/>
</dbReference>
<dbReference type="PANTHER" id="PTHR23419:SF8">
    <property type="entry name" value="FI09726P"/>
    <property type="match status" value="1"/>
</dbReference>
<dbReference type="Gene3D" id="3.30.70.120">
    <property type="match status" value="1"/>
</dbReference>
<evidence type="ECO:0000313" key="2">
    <source>
        <dbReference type="EMBL" id="SEP24676.1"/>
    </source>
</evidence>
<reference evidence="3" key="1">
    <citation type="submission" date="2016-10" db="EMBL/GenBank/DDBJ databases">
        <authorList>
            <person name="Varghese N."/>
            <person name="Submissions S."/>
        </authorList>
    </citation>
    <scope>NUCLEOTIDE SEQUENCE [LARGE SCALE GENOMIC DNA]</scope>
    <source>
        <strain evidence="3">DSM 123</strain>
    </source>
</reference>
<dbReference type="Pfam" id="PF03091">
    <property type="entry name" value="CutA1"/>
    <property type="match status" value="1"/>
</dbReference>
<evidence type="ECO:0000256" key="1">
    <source>
        <dbReference type="ARBA" id="ARBA00010169"/>
    </source>
</evidence>
<dbReference type="SUPFAM" id="SSF54913">
    <property type="entry name" value="GlnB-like"/>
    <property type="match status" value="1"/>
</dbReference>
<dbReference type="InterPro" id="IPR011322">
    <property type="entry name" value="N-reg_PII-like_a/b"/>
</dbReference>
<comment type="similarity">
    <text evidence="1">Belongs to the CutA family.</text>
</comment>
<gene>
    <name evidence="2" type="ORF">SAMN05444123_111161</name>
</gene>
<dbReference type="AlphaFoldDB" id="A0A1H8WAH8"/>
<sequence length="109" mass="12063">MMDQAEACVVMVTAANKEEAERLAIATLEARLAACVQIQAIASHYWWDGKITSDSEQLLLFKTLPAKFAALRDLIISLHSYETPEIIQLPVTAGADSYLAWIRREVGAE</sequence>
<keyword evidence="3" id="KW-1185">Reference proteome</keyword>
<organism evidence="2 3">
    <name type="scientific">Rhodopseudomonas pseudopalustris</name>
    <dbReference type="NCBI Taxonomy" id="1513892"/>
    <lineage>
        <taxon>Bacteria</taxon>
        <taxon>Pseudomonadati</taxon>
        <taxon>Pseudomonadota</taxon>
        <taxon>Alphaproteobacteria</taxon>
        <taxon>Hyphomicrobiales</taxon>
        <taxon>Nitrobacteraceae</taxon>
        <taxon>Rhodopseudomonas</taxon>
    </lineage>
</organism>
<dbReference type="GO" id="GO:0005507">
    <property type="term" value="F:copper ion binding"/>
    <property type="evidence" value="ECO:0007669"/>
    <property type="project" value="TreeGrafter"/>
</dbReference>
<name>A0A1H8WAH8_9BRAD</name>
<dbReference type="InterPro" id="IPR015867">
    <property type="entry name" value="N-reg_PII/ATP_PRibTrfase_C"/>
</dbReference>
<evidence type="ECO:0000313" key="3">
    <source>
        <dbReference type="Proteomes" id="UP000199615"/>
    </source>
</evidence>